<proteinExistence type="predicted"/>
<dbReference type="Proteomes" id="UP000509597">
    <property type="component" value="Chromosome"/>
</dbReference>
<dbReference type="AlphaFoldDB" id="A0A7H9BHC8"/>
<dbReference type="PANTHER" id="PTHR42852">
    <property type="entry name" value="THIOL:DISULFIDE INTERCHANGE PROTEIN DSBE"/>
    <property type="match status" value="1"/>
</dbReference>
<keyword evidence="3" id="KW-1015">Disulfide bond</keyword>
<evidence type="ECO:0000256" key="3">
    <source>
        <dbReference type="ARBA" id="ARBA00023157"/>
    </source>
</evidence>
<name>A0A7H9BHC8_9NEIS</name>
<feature type="signal peptide" evidence="5">
    <location>
        <begin position="1"/>
        <end position="19"/>
    </location>
</feature>
<dbReference type="CDD" id="cd02966">
    <property type="entry name" value="TlpA_like_family"/>
    <property type="match status" value="1"/>
</dbReference>
<evidence type="ECO:0000256" key="4">
    <source>
        <dbReference type="ARBA" id="ARBA00023284"/>
    </source>
</evidence>
<gene>
    <name evidence="7" type="ORF">HQ393_01080</name>
</gene>
<dbReference type="Gene3D" id="3.40.30.10">
    <property type="entry name" value="Glutaredoxin"/>
    <property type="match status" value="1"/>
</dbReference>
<evidence type="ECO:0000259" key="6">
    <source>
        <dbReference type="PROSITE" id="PS51352"/>
    </source>
</evidence>
<dbReference type="PROSITE" id="PS51352">
    <property type="entry name" value="THIOREDOXIN_2"/>
    <property type="match status" value="1"/>
</dbReference>
<reference evidence="7 8" key="1">
    <citation type="submission" date="2020-07" db="EMBL/GenBank/DDBJ databases">
        <title>Complete genome sequence of Chitinibacter sp. 2T18.</title>
        <authorList>
            <person name="Bae J.-W."/>
            <person name="Choi J.-W."/>
        </authorList>
    </citation>
    <scope>NUCLEOTIDE SEQUENCE [LARGE SCALE GENOMIC DNA]</scope>
    <source>
        <strain evidence="7 8">2T18</strain>
    </source>
</reference>
<dbReference type="EMBL" id="CP058627">
    <property type="protein sequence ID" value="QLG86944.1"/>
    <property type="molecule type" value="Genomic_DNA"/>
</dbReference>
<accession>A0A7H9BHC8</accession>
<dbReference type="PANTHER" id="PTHR42852:SF6">
    <property type="entry name" value="THIOL:DISULFIDE INTERCHANGE PROTEIN DSBE"/>
    <property type="match status" value="1"/>
</dbReference>
<evidence type="ECO:0000256" key="1">
    <source>
        <dbReference type="ARBA" id="ARBA00004196"/>
    </source>
</evidence>
<protein>
    <submittedName>
        <fullName evidence="7">TlpA family protein disulfide reductase</fullName>
    </submittedName>
</protein>
<sequence>MIKQWLAILSLVASSASWAAPDFWGMSFPDLTGKPQPTKQWQGKMVVLNYWATWCSPCRQEMPEMVQLQKKYQGKVQFIGIAIDDPEPSAKFAKEIGVNYPTLIGSNSAMDLMRAQGNNLGGLPFTVFFDAKGKQVAINVGKISKEQIETQIKKYAP</sequence>
<evidence type="ECO:0000256" key="2">
    <source>
        <dbReference type="ARBA" id="ARBA00022748"/>
    </source>
</evidence>
<evidence type="ECO:0000313" key="8">
    <source>
        <dbReference type="Proteomes" id="UP000509597"/>
    </source>
</evidence>
<dbReference type="GO" id="GO:0017004">
    <property type="term" value="P:cytochrome complex assembly"/>
    <property type="evidence" value="ECO:0007669"/>
    <property type="project" value="UniProtKB-KW"/>
</dbReference>
<dbReference type="KEGG" id="chiz:HQ393_01080"/>
<dbReference type="GO" id="GO:0016491">
    <property type="term" value="F:oxidoreductase activity"/>
    <property type="evidence" value="ECO:0007669"/>
    <property type="project" value="InterPro"/>
</dbReference>
<feature type="chain" id="PRO_5028944187" evidence="5">
    <location>
        <begin position="20"/>
        <end position="157"/>
    </location>
</feature>
<keyword evidence="2" id="KW-0201">Cytochrome c-type biogenesis</keyword>
<evidence type="ECO:0000256" key="5">
    <source>
        <dbReference type="SAM" id="SignalP"/>
    </source>
</evidence>
<dbReference type="InterPro" id="IPR000866">
    <property type="entry name" value="AhpC/TSA"/>
</dbReference>
<keyword evidence="5" id="KW-0732">Signal</keyword>
<keyword evidence="4" id="KW-0676">Redox-active center</keyword>
<dbReference type="RefSeq" id="WP_179357030.1">
    <property type="nucleotide sequence ID" value="NZ_CP058627.1"/>
</dbReference>
<feature type="domain" description="Thioredoxin" evidence="6">
    <location>
        <begin position="14"/>
        <end position="157"/>
    </location>
</feature>
<dbReference type="SUPFAM" id="SSF52833">
    <property type="entry name" value="Thioredoxin-like"/>
    <property type="match status" value="1"/>
</dbReference>
<dbReference type="GO" id="GO:0030313">
    <property type="term" value="C:cell envelope"/>
    <property type="evidence" value="ECO:0007669"/>
    <property type="project" value="UniProtKB-SubCell"/>
</dbReference>
<dbReference type="InterPro" id="IPR036249">
    <property type="entry name" value="Thioredoxin-like_sf"/>
</dbReference>
<dbReference type="InterPro" id="IPR013766">
    <property type="entry name" value="Thioredoxin_domain"/>
</dbReference>
<dbReference type="InterPro" id="IPR050553">
    <property type="entry name" value="Thioredoxin_ResA/DsbE_sf"/>
</dbReference>
<evidence type="ECO:0000313" key="7">
    <source>
        <dbReference type="EMBL" id="QLG86944.1"/>
    </source>
</evidence>
<comment type="subcellular location">
    <subcellularLocation>
        <location evidence="1">Cell envelope</location>
    </subcellularLocation>
</comment>
<dbReference type="Pfam" id="PF00578">
    <property type="entry name" value="AhpC-TSA"/>
    <property type="match status" value="1"/>
</dbReference>
<dbReference type="GO" id="GO:0016209">
    <property type="term" value="F:antioxidant activity"/>
    <property type="evidence" value="ECO:0007669"/>
    <property type="project" value="InterPro"/>
</dbReference>
<organism evidence="7 8">
    <name type="scientific">Chitinibacter bivalviorum</name>
    <dbReference type="NCBI Taxonomy" id="2739434"/>
    <lineage>
        <taxon>Bacteria</taxon>
        <taxon>Pseudomonadati</taxon>
        <taxon>Pseudomonadota</taxon>
        <taxon>Betaproteobacteria</taxon>
        <taxon>Neisseriales</taxon>
        <taxon>Chitinibacteraceae</taxon>
        <taxon>Chitinibacter</taxon>
    </lineage>
</organism>
<keyword evidence="8" id="KW-1185">Reference proteome</keyword>